<protein>
    <submittedName>
        <fullName evidence="1">LacX protein</fullName>
    </submittedName>
</protein>
<dbReference type="PANTHER" id="PTHR11122">
    <property type="entry name" value="APOSPORY-ASSOCIATED PROTEIN C-RELATED"/>
    <property type="match status" value="1"/>
</dbReference>
<dbReference type="Pfam" id="PF01263">
    <property type="entry name" value="Aldose_epim"/>
    <property type="match status" value="1"/>
</dbReference>
<dbReference type="CDD" id="cd09025">
    <property type="entry name" value="Aldose_epim_Slr1438"/>
    <property type="match status" value="1"/>
</dbReference>
<dbReference type="InterPro" id="IPR014718">
    <property type="entry name" value="GH-type_carb-bd"/>
</dbReference>
<name>A0AB33VIL2_RALSU</name>
<gene>
    <name evidence="1" type="ORF">RRSL_04511</name>
</gene>
<dbReference type="SUPFAM" id="SSF74650">
    <property type="entry name" value="Galactose mutarotase-like"/>
    <property type="match status" value="1"/>
</dbReference>
<evidence type="ECO:0000313" key="1">
    <source>
        <dbReference type="EMBL" id="EAP74653.1"/>
    </source>
</evidence>
<dbReference type="GO" id="GO:0005975">
    <property type="term" value="P:carbohydrate metabolic process"/>
    <property type="evidence" value="ECO:0007669"/>
    <property type="project" value="InterPro"/>
</dbReference>
<dbReference type="GO" id="GO:0030246">
    <property type="term" value="F:carbohydrate binding"/>
    <property type="evidence" value="ECO:0007669"/>
    <property type="project" value="InterPro"/>
</dbReference>
<dbReference type="PANTHER" id="PTHR11122:SF13">
    <property type="entry name" value="GLUCOSE-6-PHOSPHATE 1-EPIMERASE"/>
    <property type="match status" value="1"/>
</dbReference>
<accession>A0AB33VIL2</accession>
<dbReference type="Gene3D" id="2.70.98.10">
    <property type="match status" value="1"/>
</dbReference>
<evidence type="ECO:0000313" key="2">
    <source>
        <dbReference type="Proteomes" id="UP000005933"/>
    </source>
</evidence>
<dbReference type="InterPro" id="IPR008183">
    <property type="entry name" value="Aldose_1/G6P_1-epimerase"/>
</dbReference>
<sequence>MPDPRARYKDMVFLPAKHIDNLDRSTRFPYQQGTASAAMLDLPTARFQEHTLVRIGDDHAGGSMLLLAPEAGGRLVRWRHHGEDILYWPNPADWSNPAKIRGGNPILFPFIGRHFVDGEPGRWRDAGGQVHALPQHGFARDLPFEVESADRAHIVLLLRDGPQTRAGYPFAFEFRVSYRLLEDGLEATFSVTHAAEGDTHAPMPFYAGHHFYFALPCVLRHATTLQMPPSRLSRQLADGSLDTPQPGHTLYTLDTPALQDRYHLLDGAGAIVLDIPPHPDAPLGRRIRIEIDGALMPWHAITTWTESETSDFYCIEPWMGLPNAVHHGEGLHLLAPGDTRHATCRLRIARQSASG</sequence>
<dbReference type="EMBL" id="AAKL01000002">
    <property type="protein sequence ID" value="EAP74653.1"/>
    <property type="molecule type" value="Genomic_DNA"/>
</dbReference>
<dbReference type="Proteomes" id="UP000005933">
    <property type="component" value="Unassembled WGS sequence"/>
</dbReference>
<reference evidence="1 2" key="1">
    <citation type="journal article" date="2006" name="Mol. Plant Microbe Interact.">
        <title>Identification of open reading frames unique to a select agent: Ralstonia solanacearum race 3 biovar 2.</title>
        <authorList>
            <person name="Gabriel D.W."/>
            <person name="Allen C."/>
            <person name="Schell M."/>
            <person name="Denny T.P."/>
            <person name="Greenberg J.T."/>
            <person name="Duan Y.P."/>
            <person name="Flores-Cruz Z."/>
            <person name="Huang Q."/>
            <person name="Clifford J.M."/>
            <person name="Presting G."/>
            <person name="Gonzalez E.T."/>
            <person name="Reddy J."/>
            <person name="Elphinstone J."/>
            <person name="Swanson J."/>
            <person name="Yao J."/>
            <person name="Mulholland V."/>
            <person name="Liu L."/>
            <person name="Farmerie W."/>
            <person name="Patnaikuni M."/>
            <person name="Balogh B."/>
            <person name="Norman D."/>
            <person name="Alvarez A."/>
            <person name="Castillo J.A."/>
            <person name="Jones J."/>
            <person name="Saddler G."/>
            <person name="Walunas T."/>
            <person name="Zhukov A."/>
            <person name="Mikhailova N."/>
        </authorList>
    </citation>
    <scope>NUCLEOTIDE SEQUENCE [LARGE SCALE GENOMIC DNA]</scope>
    <source>
        <strain evidence="1 2">UW551</strain>
    </source>
</reference>
<dbReference type="AlphaFoldDB" id="A0AB33VIL2"/>
<dbReference type="GO" id="GO:0016853">
    <property type="term" value="F:isomerase activity"/>
    <property type="evidence" value="ECO:0007669"/>
    <property type="project" value="InterPro"/>
</dbReference>
<proteinExistence type="predicted"/>
<organism evidence="1 2">
    <name type="scientific">Ralstonia solanacearum (strain UW551)</name>
    <dbReference type="NCBI Taxonomy" id="342110"/>
    <lineage>
        <taxon>Bacteria</taxon>
        <taxon>Pseudomonadati</taxon>
        <taxon>Pseudomonadota</taxon>
        <taxon>Betaproteobacteria</taxon>
        <taxon>Burkholderiales</taxon>
        <taxon>Burkholderiaceae</taxon>
        <taxon>Ralstonia</taxon>
        <taxon>Ralstonia solanacearum species complex</taxon>
    </lineage>
</organism>
<comment type="caution">
    <text evidence="1">The sequence shown here is derived from an EMBL/GenBank/DDBJ whole genome shotgun (WGS) entry which is preliminary data.</text>
</comment>
<dbReference type="InterPro" id="IPR011013">
    <property type="entry name" value="Gal_mutarotase_sf_dom"/>
</dbReference>